<dbReference type="Proteomes" id="UP000193498">
    <property type="component" value="Unassembled WGS sequence"/>
</dbReference>
<reference evidence="1 2" key="1">
    <citation type="submission" date="2016-07" db="EMBL/GenBank/DDBJ databases">
        <title>Pervasive Adenine N6-methylation of Active Genes in Fungi.</title>
        <authorList>
            <consortium name="DOE Joint Genome Institute"/>
            <person name="Mondo S.J."/>
            <person name="Dannebaum R.O."/>
            <person name="Kuo R.C."/>
            <person name="Labutti K."/>
            <person name="Haridas S."/>
            <person name="Kuo A."/>
            <person name="Salamov A."/>
            <person name="Ahrendt S.R."/>
            <person name="Lipzen A."/>
            <person name="Sullivan W."/>
            <person name="Andreopoulos W.B."/>
            <person name="Clum A."/>
            <person name="Lindquist E."/>
            <person name="Daum C."/>
            <person name="Ramamoorthy G.K."/>
            <person name="Gryganskyi A."/>
            <person name="Culley D."/>
            <person name="Magnuson J.K."/>
            <person name="James T.Y."/>
            <person name="O'Malley M.A."/>
            <person name="Stajich J.E."/>
            <person name="Spatafora J.W."/>
            <person name="Visel A."/>
            <person name="Grigoriev I.V."/>
        </authorList>
    </citation>
    <scope>NUCLEOTIDE SEQUENCE [LARGE SCALE GENOMIC DNA]</scope>
    <source>
        <strain evidence="1 2">CBS 931.73</strain>
    </source>
</reference>
<keyword evidence="2" id="KW-1185">Reference proteome</keyword>
<gene>
    <name evidence="1" type="ORF">K493DRAFT_309908</name>
</gene>
<protein>
    <submittedName>
        <fullName evidence="1">Uncharacterized protein</fullName>
    </submittedName>
</protein>
<evidence type="ECO:0000313" key="2">
    <source>
        <dbReference type="Proteomes" id="UP000193498"/>
    </source>
</evidence>
<name>A0A1Y1ZDG2_9FUNG</name>
<comment type="caution">
    <text evidence="1">The sequence shown here is derived from an EMBL/GenBank/DDBJ whole genome shotgun (WGS) entry which is preliminary data.</text>
</comment>
<accession>A0A1Y1ZDG2</accession>
<dbReference type="EMBL" id="MCFE01000002">
    <property type="protein sequence ID" value="ORY08323.1"/>
    <property type="molecule type" value="Genomic_DNA"/>
</dbReference>
<organism evidence="1 2">
    <name type="scientific">Basidiobolus meristosporus CBS 931.73</name>
    <dbReference type="NCBI Taxonomy" id="1314790"/>
    <lineage>
        <taxon>Eukaryota</taxon>
        <taxon>Fungi</taxon>
        <taxon>Fungi incertae sedis</taxon>
        <taxon>Zoopagomycota</taxon>
        <taxon>Entomophthoromycotina</taxon>
        <taxon>Basidiobolomycetes</taxon>
        <taxon>Basidiobolales</taxon>
        <taxon>Basidiobolaceae</taxon>
        <taxon>Basidiobolus</taxon>
    </lineage>
</organism>
<dbReference type="AlphaFoldDB" id="A0A1Y1ZDG2"/>
<proteinExistence type="predicted"/>
<evidence type="ECO:0000313" key="1">
    <source>
        <dbReference type="EMBL" id="ORY08323.1"/>
    </source>
</evidence>
<sequence length="63" mass="7548">MGENEFYQHRYALTHKLVNFWQCVLRLATPAFLICAAQDWTIHNPFVWKIMYLELAAWLISSF</sequence>
<dbReference type="InParanoid" id="A0A1Y1ZDG2"/>
<feature type="non-terminal residue" evidence="1">
    <location>
        <position position="1"/>
    </location>
</feature>